<dbReference type="RefSeq" id="WP_055423285.1">
    <property type="nucleotide sequence ID" value="NZ_CYHH01000004.1"/>
</dbReference>
<dbReference type="Proteomes" id="UP000182108">
    <property type="component" value="Unassembled WGS sequence"/>
</dbReference>
<name>A0A0K6IUS9_9PROT</name>
<evidence type="ECO:0000256" key="1">
    <source>
        <dbReference type="SAM" id="MobiDB-lite"/>
    </source>
</evidence>
<protein>
    <submittedName>
        <fullName evidence="2">Uncharacterized protein</fullName>
    </submittedName>
</protein>
<gene>
    <name evidence="2" type="ORF">Ga0061068_10484</name>
</gene>
<proteinExistence type="predicted"/>
<dbReference type="AlphaFoldDB" id="A0A0K6IUS9"/>
<keyword evidence="3" id="KW-1185">Reference proteome</keyword>
<feature type="region of interest" description="Disordered" evidence="1">
    <location>
        <begin position="271"/>
        <end position="292"/>
    </location>
</feature>
<dbReference type="EMBL" id="CYHH01000004">
    <property type="protein sequence ID" value="CUB06871.1"/>
    <property type="molecule type" value="Genomic_DNA"/>
</dbReference>
<evidence type="ECO:0000313" key="3">
    <source>
        <dbReference type="Proteomes" id="UP000182108"/>
    </source>
</evidence>
<dbReference type="OrthoDB" id="5297279at2"/>
<sequence>MQETIEAIDERLRHLLAVAPESAPPAAEFEILADSLLGQEFATFSQLVDRADLLRAALHRVGWPRRSPPTRESPYLKAWGKLIKLYTKATQHPAAVPSSPYCALAHERQSWCLLRMMLIFWFELTRVPDTLWGGLHQALLRAERANVANRRVDDGLFGTPLRLSCREVHHAAALIHLANPNALPMSMLPRVVTFALELATYAQFVPPEWLDRIDDRYGIDLAGNSPPIPALALADAKMLRLYDAGALIPKVHMRLAQTGLSTDERLLLETLSQRWTGEPPKRQEPREPSNEGLQVVSDWPAIYFYFTGRAFEPPTAVSVRRTFEEAQRIQLFGGTVSDVDLTEREREKNELLYSPHLTQWDAMDCSPKGWRIRRSGARSELTRWPPGRLLLVRKHPKTYGGMLTRVRWRQATFDGEIHLGLEQIPGIPRPTAVQHFPVVGAPPTPWYPAFWFPDTSRGDEGTHRLLAPLEIGTEAKLLNLWVEHKTRGARVQEVLEKGEDYLILTFFWIDPVII</sequence>
<reference evidence="3" key="1">
    <citation type="submission" date="2015-08" db="EMBL/GenBank/DDBJ databases">
        <authorList>
            <person name="Babu N.S."/>
            <person name="Beckwith C.J."/>
            <person name="Beseler K.G."/>
            <person name="Brison A."/>
            <person name="Carone J.V."/>
            <person name="Caskin T.P."/>
            <person name="Diamond M."/>
            <person name="Durham M.E."/>
            <person name="Foxe J.M."/>
            <person name="Go M."/>
            <person name="Henderson B.A."/>
            <person name="Jones I.B."/>
            <person name="McGettigan J.A."/>
            <person name="Micheletti S.J."/>
            <person name="Nasrallah M.E."/>
            <person name="Ortiz D."/>
            <person name="Piller C.R."/>
            <person name="Privatt S.R."/>
            <person name="Schneider S.L."/>
            <person name="Sharp S."/>
            <person name="Smith T.C."/>
            <person name="Stanton J.D."/>
            <person name="Ullery H.E."/>
            <person name="Wilson R.J."/>
            <person name="Serrano M.G."/>
            <person name="Buck G."/>
            <person name="Lee V."/>
            <person name="Wang Y."/>
            <person name="Carvalho R."/>
            <person name="Voegtly L."/>
            <person name="Shi R."/>
            <person name="Duckworth R."/>
            <person name="Johnson A."/>
            <person name="Loviza R."/>
            <person name="Walstead R."/>
            <person name="Shah Z."/>
            <person name="Kiflezghi M."/>
            <person name="Wade K."/>
            <person name="Ball S.L."/>
            <person name="Bradley K.W."/>
            <person name="Asai D.J."/>
            <person name="Bowman C.A."/>
            <person name="Russell D.A."/>
            <person name="Pope W.H."/>
            <person name="Jacobs-Sera D."/>
            <person name="Hendrix R.W."/>
            <person name="Hatfull G.F."/>
        </authorList>
    </citation>
    <scope>NUCLEOTIDE SEQUENCE [LARGE SCALE GENOMIC DNA]</scope>
    <source>
        <strain evidence="3">JCM 19170</strain>
    </source>
</reference>
<evidence type="ECO:0000313" key="2">
    <source>
        <dbReference type="EMBL" id="CUB06871.1"/>
    </source>
</evidence>
<organism evidence="2 3">
    <name type="scientific">Tepidiphilus thermophilus</name>
    <dbReference type="NCBI Taxonomy" id="876478"/>
    <lineage>
        <taxon>Bacteria</taxon>
        <taxon>Pseudomonadati</taxon>
        <taxon>Pseudomonadota</taxon>
        <taxon>Hydrogenophilia</taxon>
        <taxon>Hydrogenophilales</taxon>
        <taxon>Hydrogenophilaceae</taxon>
        <taxon>Tepidiphilus</taxon>
    </lineage>
</organism>
<accession>A0A0K6IUS9</accession>
<feature type="compositionally biased region" description="Basic and acidic residues" evidence="1">
    <location>
        <begin position="279"/>
        <end position="289"/>
    </location>
</feature>